<reference evidence="9" key="1">
    <citation type="journal article" date="2021" name="Mol. Ecol. Resour.">
        <title>Apolygus lucorum genome provides insights into omnivorousness and mesophyll feeding.</title>
        <authorList>
            <person name="Liu Y."/>
            <person name="Liu H."/>
            <person name="Wang H."/>
            <person name="Huang T."/>
            <person name="Liu B."/>
            <person name="Yang B."/>
            <person name="Yin L."/>
            <person name="Li B."/>
            <person name="Zhang Y."/>
            <person name="Zhang S."/>
            <person name="Jiang F."/>
            <person name="Zhang X."/>
            <person name="Ren Y."/>
            <person name="Wang B."/>
            <person name="Wang S."/>
            <person name="Lu Y."/>
            <person name="Wu K."/>
            <person name="Fan W."/>
            <person name="Wang G."/>
        </authorList>
    </citation>
    <scope>NUCLEOTIDE SEQUENCE</scope>
    <source>
        <strain evidence="9">12Hb</strain>
    </source>
</reference>
<comment type="caution">
    <text evidence="9">The sequence shown here is derived from an EMBL/GenBank/DDBJ whole genome shotgun (WGS) entry which is preliminary data.</text>
</comment>
<evidence type="ECO:0000259" key="8">
    <source>
        <dbReference type="Pfam" id="PF16188"/>
    </source>
</evidence>
<dbReference type="InterPro" id="IPR000587">
    <property type="entry name" value="Creatinase_N"/>
</dbReference>
<dbReference type="PANTHER" id="PTHR43763:SF6">
    <property type="entry name" value="XAA-PRO AMINOPEPTIDASE 1"/>
    <property type="match status" value="1"/>
</dbReference>
<dbReference type="Gene3D" id="3.40.350.10">
    <property type="entry name" value="Creatinase/prolidase N-terminal domain"/>
    <property type="match status" value="2"/>
</dbReference>
<dbReference type="Pfam" id="PF00557">
    <property type="entry name" value="Peptidase_M24"/>
    <property type="match status" value="1"/>
</dbReference>
<dbReference type="FunFam" id="3.90.230.10:FF:000007">
    <property type="entry name" value="Xaa-Pro aminopeptidase P"/>
    <property type="match status" value="1"/>
</dbReference>
<dbReference type="SUPFAM" id="SSF55920">
    <property type="entry name" value="Creatinase/aminopeptidase"/>
    <property type="match status" value="1"/>
</dbReference>
<feature type="domain" description="Peptidase M24 C-terminal" evidence="8">
    <location>
        <begin position="512"/>
        <end position="575"/>
    </location>
</feature>
<comment type="similarity">
    <text evidence="2">Belongs to the peptidase M24B family.</text>
</comment>
<evidence type="ECO:0000256" key="4">
    <source>
        <dbReference type="ARBA" id="ARBA00022801"/>
    </source>
</evidence>
<evidence type="ECO:0000256" key="3">
    <source>
        <dbReference type="ARBA" id="ARBA00022723"/>
    </source>
</evidence>
<dbReference type="InterPro" id="IPR032416">
    <property type="entry name" value="Peptidase_M24_C"/>
</dbReference>
<evidence type="ECO:0000259" key="6">
    <source>
        <dbReference type="Pfam" id="PF00557"/>
    </source>
</evidence>
<dbReference type="Proteomes" id="UP000466442">
    <property type="component" value="Unassembled WGS sequence"/>
</dbReference>
<name>A0A8S9Y0X3_APOLU</name>
<evidence type="ECO:0000256" key="2">
    <source>
        <dbReference type="ARBA" id="ARBA00008766"/>
    </source>
</evidence>
<dbReference type="AlphaFoldDB" id="A0A8S9Y0X3"/>
<dbReference type="InterPro" id="IPR029149">
    <property type="entry name" value="Creatin/AminoP/Spt16_N"/>
</dbReference>
<protein>
    <submittedName>
        <fullName evidence="9">Uncharacterized protein</fullName>
    </submittedName>
</protein>
<feature type="domain" description="Peptidase M24" evidence="6">
    <location>
        <begin position="377"/>
        <end position="497"/>
    </location>
</feature>
<accession>A0A8S9Y0X3</accession>
<comment type="cofactor">
    <cofactor evidence="1">
        <name>Mn(2+)</name>
        <dbReference type="ChEBI" id="CHEBI:29035"/>
    </cofactor>
</comment>
<dbReference type="Gene3D" id="3.90.230.10">
    <property type="entry name" value="Creatinase/methionine aminopeptidase superfamily"/>
    <property type="match status" value="2"/>
</dbReference>
<evidence type="ECO:0000256" key="5">
    <source>
        <dbReference type="ARBA" id="ARBA00023211"/>
    </source>
</evidence>
<evidence type="ECO:0000313" key="10">
    <source>
        <dbReference type="Proteomes" id="UP000466442"/>
    </source>
</evidence>
<evidence type="ECO:0000256" key="1">
    <source>
        <dbReference type="ARBA" id="ARBA00001936"/>
    </source>
</evidence>
<keyword evidence="5" id="KW-0464">Manganese</keyword>
<evidence type="ECO:0000313" key="9">
    <source>
        <dbReference type="EMBL" id="KAF6214837.1"/>
    </source>
</evidence>
<dbReference type="OrthoDB" id="9995434at2759"/>
<organism evidence="9 10">
    <name type="scientific">Apolygus lucorum</name>
    <name type="common">Small green plant bug</name>
    <name type="synonym">Lygocoris lucorum</name>
    <dbReference type="NCBI Taxonomy" id="248454"/>
    <lineage>
        <taxon>Eukaryota</taxon>
        <taxon>Metazoa</taxon>
        <taxon>Ecdysozoa</taxon>
        <taxon>Arthropoda</taxon>
        <taxon>Hexapoda</taxon>
        <taxon>Insecta</taxon>
        <taxon>Pterygota</taxon>
        <taxon>Neoptera</taxon>
        <taxon>Paraneoptera</taxon>
        <taxon>Hemiptera</taxon>
        <taxon>Heteroptera</taxon>
        <taxon>Panheteroptera</taxon>
        <taxon>Cimicomorpha</taxon>
        <taxon>Miridae</taxon>
        <taxon>Mirini</taxon>
        <taxon>Apolygus</taxon>
    </lineage>
</organism>
<keyword evidence="3" id="KW-0479">Metal-binding</keyword>
<dbReference type="InterPro" id="IPR050422">
    <property type="entry name" value="X-Pro_aminopeptidase_P"/>
</dbReference>
<dbReference type="GO" id="GO:0046872">
    <property type="term" value="F:metal ion binding"/>
    <property type="evidence" value="ECO:0007669"/>
    <property type="project" value="UniProtKB-KW"/>
</dbReference>
<proteinExistence type="inferred from homology"/>
<dbReference type="Pfam" id="PF16189">
    <property type="entry name" value="Creatinase_N_2"/>
    <property type="match status" value="1"/>
</dbReference>
<sequence>MEKKNAGTSSKNATSKVAQIRNLFKKQTTPLNGYLVTSYDQHISEQVAERDRRLQFMTGFTGHTGNAIITDTDAYLWADGRYHIQAEKEVQNPFRVMKSGCSGVPTELEWLIKHFHRGGVLGACGKYVPSSFWTSLADKLEDFNIKLIDVKDCLVDLIWKDQKGRPCTELVPQPKQFSGQIVADKIQDVRNIMSQHDVDTLVVTELDDIAWLLNLRGHDIPHNPVFFSFLIVRKNYIDIFVDYICECVNHFLFNEHIHLCDHEYDEFYDALHEMAEDNEIHKIWVSDKANQRVHHSIPKAKLFVWPSPISNAKCIKNNVEASGMIEAHVYDGHALCAFFCWVEKSVKSKTPPTELAAATKLEEIKKLNRDYIGPRSHYQCGTTDMTRTYHFGEATNFMKECYTRVFKGQVSLSTAVFPAGTRGSALDSLARQHLWRVGLDYNHETGHGVGAYLNVHEGPATISRNSTDDEGLKANMFLSNEPGYYEEDSFGIRLENVEHVVKVSRKPEDSHFLTFENITLVPYQTSMLVPSMLSSKEMQYLNTYHTRIRSILGPVFQSENNAEVYDWVMKMTEPLNLNATQGRAG</sequence>
<evidence type="ECO:0000259" key="7">
    <source>
        <dbReference type="Pfam" id="PF01321"/>
    </source>
</evidence>
<feature type="domain" description="Creatinase N-terminal" evidence="7">
    <location>
        <begin position="20"/>
        <end position="153"/>
    </location>
</feature>
<dbReference type="InterPro" id="IPR036005">
    <property type="entry name" value="Creatinase/aminopeptidase-like"/>
</dbReference>
<dbReference type="EMBL" id="WIXP02000002">
    <property type="protein sequence ID" value="KAF6214837.1"/>
    <property type="molecule type" value="Genomic_DNA"/>
</dbReference>
<dbReference type="Pfam" id="PF16188">
    <property type="entry name" value="Peptidase_M24_C"/>
    <property type="match status" value="1"/>
</dbReference>
<dbReference type="InterPro" id="IPR000994">
    <property type="entry name" value="Pept_M24"/>
</dbReference>
<dbReference type="GO" id="GO:0004177">
    <property type="term" value="F:aminopeptidase activity"/>
    <property type="evidence" value="ECO:0007669"/>
    <property type="project" value="UniProtKB-ARBA"/>
</dbReference>
<dbReference type="SUPFAM" id="SSF53092">
    <property type="entry name" value="Creatinase/prolidase N-terminal domain"/>
    <property type="match status" value="2"/>
</dbReference>
<dbReference type="PANTHER" id="PTHR43763">
    <property type="entry name" value="XAA-PRO AMINOPEPTIDASE 1"/>
    <property type="match status" value="1"/>
</dbReference>
<keyword evidence="4" id="KW-0378">Hydrolase</keyword>
<dbReference type="GO" id="GO:0005737">
    <property type="term" value="C:cytoplasm"/>
    <property type="evidence" value="ECO:0007669"/>
    <property type="project" value="UniProtKB-ARBA"/>
</dbReference>
<gene>
    <name evidence="9" type="ORF">GE061_009580</name>
</gene>
<keyword evidence="10" id="KW-1185">Reference proteome</keyword>
<dbReference type="Pfam" id="PF01321">
    <property type="entry name" value="Creatinase_N"/>
    <property type="match status" value="1"/>
</dbReference>